<dbReference type="InParanoid" id="A0A369JMS9"/>
<evidence type="ECO:0000256" key="1">
    <source>
        <dbReference type="ARBA" id="ARBA00009991"/>
    </source>
</evidence>
<sequence>MTIQSLGSPSGSSASTCGYCSPPGQRSEAESSYHVAGLHATALSCEIYQKMIDRGWRRSGTWCYKPNLKASCCPQYTIKLDARIFKASKSQRKLVNRWNRYVMLGKAGEAMDIEAEAKTSAPHPPKPRKGHSFSIYTSIHESELGFIDPKETSLHTFETIIEPSSYSEEKYDLFKKYQSTIHHDESTERGFKRFLVDSPLIEEHIPYTELRPGHLPDNYGSYHQLYKLDGKLIAMGVIDVLPNCVSSVYFMYDVDWEEFSLGKLSALREISLVREMQEAGAPDMGYLYMGFYIHSCQKMRYKGEYSPSYLADPETYEWFLISTCLPLLDKHRYACFSSPQHSLVGPPDSETIDDAVKPPPPLDEEVLEHIRVVSRVRDGKIYTLPVNLSPYWEYDAFREGLLSCVQGLGIDVAKRIIFYL</sequence>
<reference evidence="7" key="1">
    <citation type="submission" date="2018-04" db="EMBL/GenBank/DDBJ databases">
        <title>Whole genome sequencing of Hypsizygus marmoreus.</title>
        <authorList>
            <person name="Choi I.-G."/>
            <person name="Min B."/>
            <person name="Kim J.-G."/>
            <person name="Kim S."/>
            <person name="Oh Y.-L."/>
            <person name="Kong W.-S."/>
            <person name="Park H."/>
            <person name="Jeong J."/>
            <person name="Song E.-S."/>
        </authorList>
    </citation>
    <scope>NUCLEOTIDE SEQUENCE [LARGE SCALE GENOMIC DNA]</scope>
    <source>
        <strain evidence="7">51987-8</strain>
    </source>
</reference>
<dbReference type="Proteomes" id="UP000076154">
    <property type="component" value="Unassembled WGS sequence"/>
</dbReference>
<dbReference type="STRING" id="39966.A0A369JMS9"/>
<dbReference type="GO" id="GO:0004057">
    <property type="term" value="F:arginyl-tRNA--protein transferase activity"/>
    <property type="evidence" value="ECO:0007669"/>
    <property type="project" value="UniProtKB-EC"/>
</dbReference>
<accession>A0A369JMS9</accession>
<gene>
    <name evidence="7" type="ORF">Hypma_010314</name>
</gene>
<keyword evidence="3 7" id="KW-0808">Transferase</keyword>
<proteinExistence type="inferred from homology"/>
<dbReference type="EMBL" id="LUEZ02000049">
    <property type="protein sequence ID" value="RDB22652.1"/>
    <property type="molecule type" value="Genomic_DNA"/>
</dbReference>
<evidence type="ECO:0000313" key="8">
    <source>
        <dbReference type="Proteomes" id="UP000076154"/>
    </source>
</evidence>
<feature type="domain" description="N-end rule aminoacyl transferase C-terminal" evidence="6">
    <location>
        <begin position="169"/>
        <end position="311"/>
    </location>
</feature>
<evidence type="ECO:0000259" key="5">
    <source>
        <dbReference type="Pfam" id="PF04376"/>
    </source>
</evidence>
<dbReference type="OrthoDB" id="74183at2759"/>
<dbReference type="InterPro" id="IPR007472">
    <property type="entry name" value="N-end_Aminoacyl_Trfase_C"/>
</dbReference>
<evidence type="ECO:0000313" key="7">
    <source>
        <dbReference type="EMBL" id="RDB22652.1"/>
    </source>
</evidence>
<dbReference type="EC" id="2.3.2.8" evidence="2"/>
<evidence type="ECO:0000259" key="6">
    <source>
        <dbReference type="Pfam" id="PF04377"/>
    </source>
</evidence>
<dbReference type="Pfam" id="PF04376">
    <property type="entry name" value="ATE_N"/>
    <property type="match status" value="1"/>
</dbReference>
<dbReference type="InterPro" id="IPR030700">
    <property type="entry name" value="N-end_Aminoacyl_Trfase"/>
</dbReference>
<dbReference type="FunCoup" id="A0A369JMS9">
    <property type="interactions" value="665"/>
</dbReference>
<dbReference type="PANTHER" id="PTHR21367:SF1">
    <property type="entry name" value="ARGINYL-TRNA--PROTEIN TRANSFERASE 1"/>
    <property type="match status" value="1"/>
</dbReference>
<evidence type="ECO:0000256" key="3">
    <source>
        <dbReference type="ARBA" id="ARBA00022679"/>
    </source>
</evidence>
<keyword evidence="4" id="KW-0012">Acyltransferase</keyword>
<feature type="domain" description="N-end aminoacyl transferase N-terminal" evidence="5">
    <location>
        <begin position="15"/>
        <end position="93"/>
    </location>
</feature>
<evidence type="ECO:0000256" key="4">
    <source>
        <dbReference type="ARBA" id="ARBA00023315"/>
    </source>
</evidence>
<dbReference type="InterPro" id="IPR007471">
    <property type="entry name" value="N-end_Aminoacyl_Trfase_N"/>
</dbReference>
<keyword evidence="8" id="KW-1185">Reference proteome</keyword>
<protein>
    <recommendedName>
        <fullName evidence="2">arginyltransferase</fullName>
        <ecNumber evidence="2">2.3.2.8</ecNumber>
    </recommendedName>
</protein>
<comment type="caution">
    <text evidence="7">The sequence shown here is derived from an EMBL/GenBank/DDBJ whole genome shotgun (WGS) entry which is preliminary data.</text>
</comment>
<name>A0A369JMS9_HYPMA</name>
<dbReference type="Pfam" id="PF04377">
    <property type="entry name" value="ATE_C"/>
    <property type="match status" value="1"/>
</dbReference>
<organism evidence="7 8">
    <name type="scientific">Hypsizygus marmoreus</name>
    <name type="common">White beech mushroom</name>
    <name type="synonym">Agaricus marmoreus</name>
    <dbReference type="NCBI Taxonomy" id="39966"/>
    <lineage>
        <taxon>Eukaryota</taxon>
        <taxon>Fungi</taxon>
        <taxon>Dikarya</taxon>
        <taxon>Basidiomycota</taxon>
        <taxon>Agaricomycotina</taxon>
        <taxon>Agaricomycetes</taxon>
        <taxon>Agaricomycetidae</taxon>
        <taxon>Agaricales</taxon>
        <taxon>Tricholomatineae</taxon>
        <taxon>Lyophyllaceae</taxon>
        <taxon>Hypsizygus</taxon>
    </lineage>
</organism>
<dbReference type="GO" id="GO:0005737">
    <property type="term" value="C:cytoplasm"/>
    <property type="evidence" value="ECO:0007669"/>
    <property type="project" value="TreeGrafter"/>
</dbReference>
<evidence type="ECO:0000256" key="2">
    <source>
        <dbReference type="ARBA" id="ARBA00012025"/>
    </source>
</evidence>
<dbReference type="AlphaFoldDB" id="A0A369JMS9"/>
<comment type="similarity">
    <text evidence="1">Belongs to the R-transferase family.</text>
</comment>
<dbReference type="PANTHER" id="PTHR21367">
    <property type="entry name" value="ARGININE-TRNA-PROTEIN TRANSFERASE 1"/>
    <property type="match status" value="1"/>
</dbReference>